<feature type="compositionally biased region" description="Low complexity" evidence="1">
    <location>
        <begin position="365"/>
        <end position="376"/>
    </location>
</feature>
<evidence type="ECO:0000313" key="3">
    <source>
        <dbReference type="Proteomes" id="UP000242474"/>
    </source>
</evidence>
<dbReference type="AlphaFoldDB" id="A0A2G5B0W8"/>
<gene>
    <name evidence="2" type="ORF">COEREDRAFT_83982</name>
</gene>
<dbReference type="OrthoDB" id="5579551at2759"/>
<dbReference type="Gene3D" id="2.40.70.10">
    <property type="entry name" value="Acid Proteases"/>
    <property type="match status" value="1"/>
</dbReference>
<dbReference type="EMBL" id="KZ303595">
    <property type="protein sequence ID" value="PIA12661.1"/>
    <property type="molecule type" value="Genomic_DNA"/>
</dbReference>
<name>A0A2G5B0W8_COERN</name>
<evidence type="ECO:0000256" key="1">
    <source>
        <dbReference type="SAM" id="MobiDB-lite"/>
    </source>
</evidence>
<feature type="compositionally biased region" description="Low complexity" evidence="1">
    <location>
        <begin position="277"/>
        <end position="286"/>
    </location>
</feature>
<dbReference type="InterPro" id="IPR021109">
    <property type="entry name" value="Peptidase_aspartic_dom_sf"/>
</dbReference>
<feature type="region of interest" description="Disordered" evidence="1">
    <location>
        <begin position="160"/>
        <end position="205"/>
    </location>
</feature>
<dbReference type="Proteomes" id="UP000242474">
    <property type="component" value="Unassembled WGS sequence"/>
</dbReference>
<feature type="compositionally biased region" description="Low complexity" evidence="1">
    <location>
        <begin position="223"/>
        <end position="242"/>
    </location>
</feature>
<feature type="non-terminal residue" evidence="2">
    <location>
        <position position="1"/>
    </location>
</feature>
<accession>A0A2G5B0W8</accession>
<feature type="region of interest" description="Disordered" evidence="1">
    <location>
        <begin position="218"/>
        <end position="298"/>
    </location>
</feature>
<protein>
    <submittedName>
        <fullName evidence="2">Uncharacterized protein</fullName>
    </submittedName>
</protein>
<feature type="compositionally biased region" description="Low complexity" evidence="1">
    <location>
        <begin position="185"/>
        <end position="205"/>
    </location>
</feature>
<evidence type="ECO:0000313" key="2">
    <source>
        <dbReference type="EMBL" id="PIA12661.1"/>
    </source>
</evidence>
<feature type="region of interest" description="Disordered" evidence="1">
    <location>
        <begin position="1"/>
        <end position="48"/>
    </location>
</feature>
<keyword evidence="3" id="KW-1185">Reference proteome</keyword>
<feature type="region of interest" description="Disordered" evidence="1">
    <location>
        <begin position="346"/>
        <end position="388"/>
    </location>
</feature>
<reference evidence="2 3" key="1">
    <citation type="journal article" date="2015" name="Genome Biol. Evol.">
        <title>Phylogenomic analyses indicate that early fungi evolved digesting cell walls of algal ancestors of land plants.</title>
        <authorList>
            <person name="Chang Y."/>
            <person name="Wang S."/>
            <person name="Sekimoto S."/>
            <person name="Aerts A.L."/>
            <person name="Choi C."/>
            <person name="Clum A."/>
            <person name="LaButti K.M."/>
            <person name="Lindquist E.A."/>
            <person name="Yee Ngan C."/>
            <person name="Ohm R.A."/>
            <person name="Salamov A.A."/>
            <person name="Grigoriev I.V."/>
            <person name="Spatafora J.W."/>
            <person name="Berbee M.L."/>
        </authorList>
    </citation>
    <scope>NUCLEOTIDE SEQUENCE [LARGE SCALE GENOMIC DNA]</scope>
    <source>
        <strain evidence="2 3">NRRL 1564</strain>
    </source>
</reference>
<sequence length="525" mass="55314">KKTMRVPFFRTKAKDGQSTSSGASIRSSRKKSSGDGTTFSEAELSPTTTATFTATTPVSSAVNINSNGIAGPQQQLGEMQTFLVKIDDFRNEAQRLFPENTALGQMLGELRDECERRVDYITRVSAPPSWMVPPKHHASSSTSLNNAVLSQNAVSATNVKRGLLPPVSGPTRVRSKSASPANYFNTSSASTTSVSSSSSNSGSEVNVDYFSRHQRLGAARRGTPTSETNSPPSPLLSRPLSSTVAHRGGNVADRRRKTAPQSMFIPTTTGESGAGNSGTNAGSHAATTRAPRSSMALSAVDAPRLPRMRTSSVDAFARPNSFFDSPIASTMSSADIIKLPSAAQQSLGSKGSHAGIRTSSVGPANNNSSGTNGNNSKPRPQHMPAVSGSRITGDYLLTIRLSGNKLEAAVSASLQTSLVSMHFASVMGLPVKSVPPNSRVWSAGGKSWPVIGEVVAMPFACGNMTFTHSFKVVQGNAAANDMTRDIILGNDFCIGNKGRIKDNRLHLEKLCMPISVPVRQVSASS</sequence>
<organism evidence="2 3">
    <name type="scientific">Coemansia reversa (strain ATCC 12441 / NRRL 1564)</name>
    <dbReference type="NCBI Taxonomy" id="763665"/>
    <lineage>
        <taxon>Eukaryota</taxon>
        <taxon>Fungi</taxon>
        <taxon>Fungi incertae sedis</taxon>
        <taxon>Zoopagomycota</taxon>
        <taxon>Kickxellomycotina</taxon>
        <taxon>Kickxellomycetes</taxon>
        <taxon>Kickxellales</taxon>
        <taxon>Kickxellaceae</taxon>
        <taxon>Coemansia</taxon>
    </lineage>
</organism>
<dbReference type="CDD" id="cd00303">
    <property type="entry name" value="retropepsin_like"/>
    <property type="match status" value="1"/>
</dbReference>
<proteinExistence type="predicted"/>